<dbReference type="AlphaFoldDB" id="A0AAE0P6X1"/>
<dbReference type="PROSITE" id="PS51186">
    <property type="entry name" value="GNAT"/>
    <property type="match status" value="1"/>
</dbReference>
<gene>
    <name evidence="2" type="ORF">B0H63DRAFT_460910</name>
</gene>
<name>A0AAE0P6X1_9PEZI</name>
<dbReference type="PANTHER" id="PTHR43792">
    <property type="entry name" value="GNAT FAMILY, PUTATIVE (AFU_ORTHOLOGUE AFUA_3G00765)-RELATED-RELATED"/>
    <property type="match status" value="1"/>
</dbReference>
<reference evidence="2" key="2">
    <citation type="submission" date="2023-06" db="EMBL/GenBank/DDBJ databases">
        <authorList>
            <consortium name="Lawrence Berkeley National Laboratory"/>
            <person name="Haridas S."/>
            <person name="Hensen N."/>
            <person name="Bonometti L."/>
            <person name="Westerberg I."/>
            <person name="Brannstrom I.O."/>
            <person name="Guillou S."/>
            <person name="Cros-Aarteil S."/>
            <person name="Calhoun S."/>
            <person name="Kuo A."/>
            <person name="Mondo S."/>
            <person name="Pangilinan J."/>
            <person name="Riley R."/>
            <person name="LaButti K."/>
            <person name="Andreopoulos B."/>
            <person name="Lipzen A."/>
            <person name="Chen C."/>
            <person name="Yanf M."/>
            <person name="Daum C."/>
            <person name="Ng V."/>
            <person name="Clum A."/>
            <person name="Steindorff A."/>
            <person name="Ohm R."/>
            <person name="Martin F."/>
            <person name="Silar P."/>
            <person name="Natvig D."/>
            <person name="Lalanne C."/>
            <person name="Gautier V."/>
            <person name="Ament-velasquez S.L."/>
            <person name="Kruys A."/>
            <person name="Hutchinson M.I."/>
            <person name="Powell A.J."/>
            <person name="Barry K."/>
            <person name="Miller A.N."/>
            <person name="Grigoriev I.V."/>
            <person name="Debuchy R."/>
            <person name="Gladieux P."/>
            <person name="Thoren M.H."/>
            <person name="Johannesson H."/>
        </authorList>
    </citation>
    <scope>NUCLEOTIDE SEQUENCE</scope>
    <source>
        <strain evidence="2">CBS 232.78</strain>
    </source>
</reference>
<dbReference type="GO" id="GO:0016747">
    <property type="term" value="F:acyltransferase activity, transferring groups other than amino-acyl groups"/>
    <property type="evidence" value="ECO:0007669"/>
    <property type="project" value="InterPro"/>
</dbReference>
<dbReference type="SUPFAM" id="SSF55729">
    <property type="entry name" value="Acyl-CoA N-acyltransferases (Nat)"/>
    <property type="match status" value="1"/>
</dbReference>
<reference evidence="2" key="1">
    <citation type="journal article" date="2023" name="Mol. Phylogenet. Evol.">
        <title>Genome-scale phylogeny and comparative genomics of the fungal order Sordariales.</title>
        <authorList>
            <person name="Hensen N."/>
            <person name="Bonometti L."/>
            <person name="Westerberg I."/>
            <person name="Brannstrom I.O."/>
            <person name="Guillou S."/>
            <person name="Cros-Aarteil S."/>
            <person name="Calhoun S."/>
            <person name="Haridas S."/>
            <person name="Kuo A."/>
            <person name="Mondo S."/>
            <person name="Pangilinan J."/>
            <person name="Riley R."/>
            <person name="LaButti K."/>
            <person name="Andreopoulos B."/>
            <person name="Lipzen A."/>
            <person name="Chen C."/>
            <person name="Yan M."/>
            <person name="Daum C."/>
            <person name="Ng V."/>
            <person name="Clum A."/>
            <person name="Steindorff A."/>
            <person name="Ohm R.A."/>
            <person name="Martin F."/>
            <person name="Silar P."/>
            <person name="Natvig D.O."/>
            <person name="Lalanne C."/>
            <person name="Gautier V."/>
            <person name="Ament-Velasquez S.L."/>
            <person name="Kruys A."/>
            <person name="Hutchinson M.I."/>
            <person name="Powell A.J."/>
            <person name="Barry K."/>
            <person name="Miller A.N."/>
            <person name="Grigoriev I.V."/>
            <person name="Debuchy R."/>
            <person name="Gladieux P."/>
            <person name="Hiltunen Thoren M."/>
            <person name="Johannesson H."/>
        </authorList>
    </citation>
    <scope>NUCLEOTIDE SEQUENCE</scope>
    <source>
        <strain evidence="2">CBS 232.78</strain>
    </source>
</reference>
<organism evidence="2 3">
    <name type="scientific">Podospora didyma</name>
    <dbReference type="NCBI Taxonomy" id="330526"/>
    <lineage>
        <taxon>Eukaryota</taxon>
        <taxon>Fungi</taxon>
        <taxon>Dikarya</taxon>
        <taxon>Ascomycota</taxon>
        <taxon>Pezizomycotina</taxon>
        <taxon>Sordariomycetes</taxon>
        <taxon>Sordariomycetidae</taxon>
        <taxon>Sordariales</taxon>
        <taxon>Podosporaceae</taxon>
        <taxon>Podospora</taxon>
    </lineage>
</organism>
<comment type="caution">
    <text evidence="2">The sequence shown here is derived from an EMBL/GenBank/DDBJ whole genome shotgun (WGS) entry which is preliminary data.</text>
</comment>
<keyword evidence="3" id="KW-1185">Reference proteome</keyword>
<dbReference type="InterPro" id="IPR051531">
    <property type="entry name" value="N-acetyltransferase"/>
</dbReference>
<dbReference type="Proteomes" id="UP001285441">
    <property type="component" value="Unassembled WGS sequence"/>
</dbReference>
<dbReference type="PANTHER" id="PTHR43792:SF1">
    <property type="entry name" value="N-ACETYLTRANSFERASE DOMAIN-CONTAINING PROTEIN"/>
    <property type="match status" value="1"/>
</dbReference>
<dbReference type="InterPro" id="IPR016181">
    <property type="entry name" value="Acyl_CoA_acyltransferase"/>
</dbReference>
<evidence type="ECO:0000313" key="3">
    <source>
        <dbReference type="Proteomes" id="UP001285441"/>
    </source>
</evidence>
<dbReference type="InterPro" id="IPR000182">
    <property type="entry name" value="GNAT_dom"/>
</dbReference>
<accession>A0AAE0P6X1</accession>
<proteinExistence type="predicted"/>
<dbReference type="EMBL" id="JAULSW010000001">
    <property type="protein sequence ID" value="KAK3394439.1"/>
    <property type="molecule type" value="Genomic_DNA"/>
</dbReference>
<feature type="domain" description="N-acetyltransferase" evidence="1">
    <location>
        <begin position="108"/>
        <end position="297"/>
    </location>
</feature>
<evidence type="ECO:0000259" key="1">
    <source>
        <dbReference type="PROSITE" id="PS51186"/>
    </source>
</evidence>
<evidence type="ECO:0000313" key="2">
    <source>
        <dbReference type="EMBL" id="KAK3394439.1"/>
    </source>
</evidence>
<dbReference type="Gene3D" id="3.40.630.30">
    <property type="match status" value="1"/>
</dbReference>
<sequence length="305" mass="34280">MQIKDLRYTENFSLSQFTSLGFFTTSIHLPPIHSPPTTLSHIHLCVVTTTNYTEEGWPRVKGRRTVNMAAPQAEAAPNQETFVLVRTTLPRQPFPASATRPAVTTDRLILRPFSPSDLDALHVLRTQPEVMVWTGLGRADHDLAETQAKLNLYLPPNDATTFNCAICLRETGEFVGAGGCHNRTSSVGWPEVGYMFKEEVWGKGMGTEFLKGFLQMWRELPRKEVTLRVDHRTIPKSVPENGGEAKVVEEQLIAVTASENDKSQHVLKKCGFEHALTWKEKDSRDITGETFIALPTYRYLLGRSE</sequence>
<protein>
    <submittedName>
        <fullName evidence="2">GNAT domain-containing protein</fullName>
    </submittedName>
</protein>
<dbReference type="Pfam" id="PF13302">
    <property type="entry name" value="Acetyltransf_3"/>
    <property type="match status" value="1"/>
</dbReference>